<dbReference type="STRING" id="1304284.L21TH_0348"/>
<dbReference type="SUPFAM" id="SSF52540">
    <property type="entry name" value="P-loop containing nucleoside triphosphate hydrolases"/>
    <property type="match status" value="1"/>
</dbReference>
<dbReference type="InterPro" id="IPR027417">
    <property type="entry name" value="P-loop_NTPase"/>
</dbReference>
<keyword evidence="2" id="KW-0808">Transferase</keyword>
<evidence type="ECO:0000259" key="1">
    <source>
        <dbReference type="Pfam" id="PF00485"/>
    </source>
</evidence>
<protein>
    <submittedName>
        <fullName evidence="2">Uridine kinase</fullName>
        <ecNumber evidence="2">2.7.1.48</ecNumber>
    </submittedName>
</protein>
<gene>
    <name evidence="2" type="ORF">L21TH_0348</name>
</gene>
<evidence type="ECO:0000313" key="2">
    <source>
        <dbReference type="EMBL" id="EOD01609.1"/>
    </source>
</evidence>
<evidence type="ECO:0000313" key="3">
    <source>
        <dbReference type="Proteomes" id="UP000013378"/>
    </source>
</evidence>
<name>R1CYF8_9FIRM</name>
<dbReference type="PATRIC" id="fig|1304284.3.peg.343"/>
<sequence length="428" mass="49786">MQEIIDADIDIKREKISIDKAKEIFQGQGMEDKLRLLKYREKDYIHVYNLDGYYDTFYGYLAPSTGYIKKFALKYYEPGIIIRFPRKQSNFMLPKFEAHNKLAKIFKESEEWGDILEVGDVASLNDKIRDGSFEEIIRISEALHEKKIAYIADKISEDNDKRVVLIAGPSSSGKTTFTERLSIQLKVNGKRPISISLDNYFVNREDTPRDENGDYDFESLEAIDIKQFNEDLINLMKGESVELPIYNFLTGKREYMGNKVQIDKDQPILIEGIHGLNEKLTSLIPHKNKFKIYVSALTQLNIDSHNRIPTTDTRLIRRIVRDAKYRGNNALKTLQLWSSVRRGEEKNIFPFQEEADVMFNSALVYELAILKKYAEPLLKEIDRTNEYYSESKRLLKFLSYFKSANYESDIPKTSIIREFIGGSCFRGE</sequence>
<proteinExistence type="predicted"/>
<dbReference type="EC" id="2.7.1.48" evidence="2"/>
<dbReference type="Proteomes" id="UP000013378">
    <property type="component" value="Unassembled WGS sequence"/>
</dbReference>
<dbReference type="CDD" id="cd02028">
    <property type="entry name" value="UMPK_like"/>
    <property type="match status" value="1"/>
</dbReference>
<dbReference type="Pfam" id="PF00485">
    <property type="entry name" value="PRK"/>
    <property type="match status" value="1"/>
</dbReference>
<dbReference type="EMBL" id="ARZA01000047">
    <property type="protein sequence ID" value="EOD01609.1"/>
    <property type="molecule type" value="Genomic_DNA"/>
</dbReference>
<dbReference type="GO" id="GO:0004849">
    <property type="term" value="F:uridine kinase activity"/>
    <property type="evidence" value="ECO:0007669"/>
    <property type="project" value="UniProtKB-EC"/>
</dbReference>
<dbReference type="InterPro" id="IPR018163">
    <property type="entry name" value="Thr/Ala-tRNA-synth_IIc_edit"/>
</dbReference>
<dbReference type="PRINTS" id="PR00988">
    <property type="entry name" value="URIDINKINASE"/>
</dbReference>
<dbReference type="Gene3D" id="3.30.980.10">
    <property type="entry name" value="Threonyl-trna Synthetase, Chain A, domain 2"/>
    <property type="match status" value="1"/>
</dbReference>
<dbReference type="SUPFAM" id="SSF55186">
    <property type="entry name" value="ThrRS/AlaRS common domain"/>
    <property type="match status" value="1"/>
</dbReference>
<accession>R1CYF8</accession>
<keyword evidence="3" id="KW-1185">Reference proteome</keyword>
<comment type="caution">
    <text evidence="2">The sequence shown here is derived from an EMBL/GenBank/DDBJ whole genome shotgun (WGS) entry which is preliminary data.</text>
</comment>
<dbReference type="Gene3D" id="3.40.50.300">
    <property type="entry name" value="P-loop containing nucleotide triphosphate hydrolases"/>
    <property type="match status" value="1"/>
</dbReference>
<feature type="domain" description="Phosphoribulokinase/uridine kinase" evidence="1">
    <location>
        <begin position="164"/>
        <end position="361"/>
    </location>
</feature>
<dbReference type="RefSeq" id="WP_006307526.1">
    <property type="nucleotide sequence ID" value="NZ_ARZA01000047.1"/>
</dbReference>
<dbReference type="AlphaFoldDB" id="R1CYF8"/>
<reference evidence="2 3" key="1">
    <citation type="journal article" date="2015" name="Geomicrobiol. J.">
        <title>Caldisalinibacter kiritimatiensis gen. nov., sp. nov., a moderately thermohalophilic thiosulfate-reducing bacterium from a hypersaline microbial mat.</title>
        <authorList>
            <person name="Ben Hania W."/>
            <person name="Joseph M."/>
            <person name="Fiebig A."/>
            <person name="Bunk B."/>
            <person name="Klenk H.-P."/>
            <person name="Fardeau M.-L."/>
            <person name="Spring S."/>
        </authorList>
    </citation>
    <scope>NUCLEOTIDE SEQUENCE [LARGE SCALE GENOMIC DNA]</scope>
    <source>
        <strain evidence="2 3">L21-TH-D2</strain>
    </source>
</reference>
<dbReference type="GO" id="GO:0005524">
    <property type="term" value="F:ATP binding"/>
    <property type="evidence" value="ECO:0007669"/>
    <property type="project" value="InterPro"/>
</dbReference>
<keyword evidence="2" id="KW-0418">Kinase</keyword>
<dbReference type="PANTHER" id="PTHR10285">
    <property type="entry name" value="URIDINE KINASE"/>
    <property type="match status" value="1"/>
</dbReference>
<dbReference type="eggNOG" id="COG0572">
    <property type="taxonomic scope" value="Bacteria"/>
</dbReference>
<organism evidence="2 3">
    <name type="scientific">Caldisalinibacter kiritimatiensis</name>
    <dbReference type="NCBI Taxonomy" id="1304284"/>
    <lineage>
        <taxon>Bacteria</taxon>
        <taxon>Bacillati</taxon>
        <taxon>Bacillota</taxon>
        <taxon>Tissierellia</taxon>
        <taxon>Tissierellales</taxon>
        <taxon>Thermohalobacteraceae</taxon>
        <taxon>Caldisalinibacter</taxon>
    </lineage>
</organism>
<dbReference type="InterPro" id="IPR006083">
    <property type="entry name" value="PRK/URK"/>
</dbReference>